<organism evidence="2 3">
    <name type="scientific">Anditalea andensis</name>
    <dbReference type="NCBI Taxonomy" id="1048983"/>
    <lineage>
        <taxon>Bacteria</taxon>
        <taxon>Pseudomonadati</taxon>
        <taxon>Bacteroidota</taxon>
        <taxon>Cytophagia</taxon>
        <taxon>Cytophagales</taxon>
        <taxon>Cytophagaceae</taxon>
        <taxon>Anditalea</taxon>
    </lineage>
</organism>
<dbReference type="STRING" id="1048983.EL17_23860"/>
<proteinExistence type="predicted"/>
<dbReference type="AlphaFoldDB" id="A0A074L3D2"/>
<dbReference type="eggNOG" id="COG2885">
    <property type="taxonomic scope" value="Bacteria"/>
</dbReference>
<evidence type="ECO:0000313" key="2">
    <source>
        <dbReference type="EMBL" id="KEO75659.1"/>
    </source>
</evidence>
<accession>A0A074L3D2</accession>
<evidence type="ECO:0000256" key="1">
    <source>
        <dbReference type="SAM" id="SignalP"/>
    </source>
</evidence>
<feature type="signal peptide" evidence="1">
    <location>
        <begin position="1"/>
        <end position="22"/>
    </location>
</feature>
<comment type="caution">
    <text evidence="2">The sequence shown here is derived from an EMBL/GenBank/DDBJ whole genome shotgun (WGS) entry which is preliminary data.</text>
</comment>
<name>A0A074L3D2_9BACT</name>
<protein>
    <recommendedName>
        <fullName evidence="4">3-keto-disaccharide hydrolase domain-containing protein</fullName>
    </recommendedName>
</protein>
<dbReference type="OrthoDB" id="9800869at2"/>
<reference evidence="2 3" key="1">
    <citation type="submission" date="2014-04" db="EMBL/GenBank/DDBJ databases">
        <title>Characterization and application of a salt tolerant electro-active bacterium.</title>
        <authorList>
            <person name="Yang L."/>
            <person name="Wei S."/>
            <person name="Tay Q.X.M."/>
        </authorList>
    </citation>
    <scope>NUCLEOTIDE SEQUENCE [LARGE SCALE GENOMIC DNA]</scope>
    <source>
        <strain evidence="2 3">LY1</strain>
    </source>
</reference>
<gene>
    <name evidence="2" type="ORF">EL17_23860</name>
</gene>
<keyword evidence="3" id="KW-1185">Reference proteome</keyword>
<evidence type="ECO:0000313" key="3">
    <source>
        <dbReference type="Proteomes" id="UP000027821"/>
    </source>
</evidence>
<dbReference type="RefSeq" id="WP_035069152.1">
    <property type="nucleotide sequence ID" value="NZ_JMIH01000005.1"/>
</dbReference>
<keyword evidence="1" id="KW-0732">Signal</keyword>
<sequence length="275" mass="30988">MKLNAIPFVILTMLLTSGTFHAHGQVLKSIKKSVEKKIEKEADKVINGSSSAKNQSIGGGPNEDILAELPEKVYDFTSGSVMIFEDDFSSETAGSMPKKWKSSGGGSVVQVPGVPGNWLQFHNKNNYKIAEIDELPENFTVTFDVLTRLEKASIGDDFFFGFHRSNQLNDDWFSAVAGIRLNYWGNSSNIKFVSEVGKKDDFKFPLGNYARRVMRVEIEVTNGSWMKVYVDQYKVLDTEMMYPDSAKYFFINAPGRRMERNDRVYVSNVKIAAIE</sequence>
<dbReference type="EMBL" id="JMIH01000005">
    <property type="protein sequence ID" value="KEO75659.1"/>
    <property type="molecule type" value="Genomic_DNA"/>
</dbReference>
<evidence type="ECO:0008006" key="4">
    <source>
        <dbReference type="Google" id="ProtNLM"/>
    </source>
</evidence>
<feature type="chain" id="PRO_5001697279" description="3-keto-disaccharide hydrolase domain-containing protein" evidence="1">
    <location>
        <begin position="23"/>
        <end position="275"/>
    </location>
</feature>
<dbReference type="Proteomes" id="UP000027821">
    <property type="component" value="Unassembled WGS sequence"/>
</dbReference>